<comment type="subcellular location">
    <subcellularLocation>
        <location evidence="1">Secreted</location>
    </subcellularLocation>
</comment>
<dbReference type="InterPro" id="IPR002200">
    <property type="entry name" value="Elicitin"/>
</dbReference>
<reference evidence="11 12" key="2">
    <citation type="submission" date="2018-07" db="EMBL/GenBank/DDBJ databases">
        <title>Genome sequencing of oomycete isolates from Chile give support for New Zealand origin for Phytophthora kernoviae and make available the first Nothophytophthora sp. genome.</title>
        <authorList>
            <person name="Studholme D.J."/>
            <person name="Sanfuentes E."/>
            <person name="Panda P."/>
            <person name="Hill R."/>
            <person name="Sambles C."/>
            <person name="Grant M."/>
            <person name="Williams N.M."/>
            <person name="Mcdougal R.L."/>
        </authorList>
    </citation>
    <scope>NUCLEOTIDE SEQUENCE [LARGE SCALE GENOMIC DNA]</scope>
    <source>
        <strain evidence="9">Chile2</strain>
        <strain evidence="10">Chile4</strain>
    </source>
</reference>
<dbReference type="InterPro" id="IPR036470">
    <property type="entry name" value="Elicitin_sf"/>
</dbReference>
<keyword evidence="3" id="KW-0964">Secreted</keyword>
<feature type="compositionally biased region" description="Low complexity" evidence="6">
    <location>
        <begin position="129"/>
        <end position="159"/>
    </location>
</feature>
<keyword evidence="4" id="KW-0928">Hypersensitive response elicitation</keyword>
<reference evidence="8" key="3">
    <citation type="submission" date="2020-06" db="EMBL/GenBank/DDBJ databases">
        <authorList>
            <person name="Studholme D.J."/>
        </authorList>
    </citation>
    <scope>NUCLEOTIDE SEQUENCE</scope>
    <source>
        <strain evidence="8">NZFS 2646</strain>
    </source>
</reference>
<evidence type="ECO:0000256" key="3">
    <source>
        <dbReference type="ARBA" id="ARBA00022525"/>
    </source>
</evidence>
<dbReference type="AlphaFoldDB" id="A0A3R7IKQ0"/>
<feature type="chain" id="PRO_5036343509" description="Elicitin-like protein" evidence="7">
    <location>
        <begin position="22"/>
        <end position="403"/>
    </location>
</feature>
<dbReference type="GO" id="GO:0052040">
    <property type="term" value="P:symbiont-mediated perturbation of host programmed cell death"/>
    <property type="evidence" value="ECO:0007669"/>
    <property type="project" value="UniProtKB-KW"/>
</dbReference>
<dbReference type="SMART" id="SM01187">
    <property type="entry name" value="Elicitin"/>
    <property type="match status" value="2"/>
</dbReference>
<dbReference type="EMBL" id="JPWV03000080">
    <property type="protein sequence ID" value="KAG2526135.1"/>
    <property type="molecule type" value="Genomic_DNA"/>
</dbReference>
<feature type="compositionally biased region" description="Low complexity" evidence="6">
    <location>
        <begin position="346"/>
        <end position="377"/>
    </location>
</feature>
<evidence type="ECO:0000313" key="9">
    <source>
        <dbReference type="EMBL" id="RLN27171.1"/>
    </source>
</evidence>
<reference evidence="8" key="1">
    <citation type="journal article" date="2015" name="Genom Data">
        <title>Genome sequences of six Phytophthora species associated with forests in New Zealand.</title>
        <authorList>
            <person name="Studholme D.J."/>
            <person name="McDougal R.L."/>
            <person name="Sambles C."/>
            <person name="Hansen E."/>
            <person name="Hardy G."/>
            <person name="Grant M."/>
            <person name="Ganley R.J."/>
            <person name="Williams N.M."/>
        </authorList>
    </citation>
    <scope>NUCLEOTIDE SEQUENCE</scope>
    <source>
        <strain evidence="8">NZFS 2646</strain>
    </source>
</reference>
<accession>A0A3R7IKQ0</accession>
<dbReference type="STRING" id="325452.A0A3R7IKQ0"/>
<evidence type="ECO:0000256" key="6">
    <source>
        <dbReference type="SAM" id="MobiDB-lite"/>
    </source>
</evidence>
<keyword evidence="7" id="KW-0732">Signal</keyword>
<evidence type="ECO:0000313" key="11">
    <source>
        <dbReference type="Proteomes" id="UP000285624"/>
    </source>
</evidence>
<feature type="compositionally biased region" description="Low complexity" evidence="6">
    <location>
        <begin position="167"/>
        <end position="186"/>
    </location>
</feature>
<evidence type="ECO:0000256" key="5">
    <source>
        <dbReference type="ARBA" id="ARBA00023157"/>
    </source>
</evidence>
<dbReference type="Proteomes" id="UP000285883">
    <property type="component" value="Unassembled WGS sequence"/>
</dbReference>
<evidence type="ECO:0000313" key="12">
    <source>
        <dbReference type="Proteomes" id="UP000285883"/>
    </source>
</evidence>
<name>A0A3R7IKQ0_9STRA</name>
<keyword evidence="11" id="KW-1185">Reference proteome</keyword>
<feature type="region of interest" description="Disordered" evidence="6">
    <location>
        <begin position="129"/>
        <end position="186"/>
    </location>
</feature>
<comment type="similarity">
    <text evidence="2">Belongs to the elicitin family.</text>
</comment>
<dbReference type="EMBL" id="MBDN02000027">
    <property type="protein sequence ID" value="RLN83820.1"/>
    <property type="molecule type" value="Genomic_DNA"/>
</dbReference>
<dbReference type="Proteomes" id="UP000785171">
    <property type="component" value="Unassembled WGS sequence"/>
</dbReference>
<feature type="signal peptide" evidence="7">
    <location>
        <begin position="1"/>
        <end position="21"/>
    </location>
</feature>
<evidence type="ECO:0000256" key="7">
    <source>
        <dbReference type="SAM" id="SignalP"/>
    </source>
</evidence>
<feature type="region of interest" description="Disordered" evidence="6">
    <location>
        <begin position="332"/>
        <end position="377"/>
    </location>
</feature>
<dbReference type="SUPFAM" id="SSF48647">
    <property type="entry name" value="Fungal elicitin"/>
    <property type="match status" value="2"/>
</dbReference>
<evidence type="ECO:0000256" key="2">
    <source>
        <dbReference type="ARBA" id="ARBA00009544"/>
    </source>
</evidence>
<evidence type="ECO:0008006" key="13">
    <source>
        <dbReference type="Google" id="ProtNLM"/>
    </source>
</evidence>
<dbReference type="EMBL" id="MAYM02001057">
    <property type="protein sequence ID" value="RLN27171.1"/>
    <property type="molecule type" value="Genomic_DNA"/>
</dbReference>
<dbReference type="Proteomes" id="UP000285624">
    <property type="component" value="Unassembled WGS sequence"/>
</dbReference>
<evidence type="ECO:0000256" key="1">
    <source>
        <dbReference type="ARBA" id="ARBA00004613"/>
    </source>
</evidence>
<dbReference type="GO" id="GO:0005576">
    <property type="term" value="C:extracellular region"/>
    <property type="evidence" value="ECO:0007669"/>
    <property type="project" value="UniProtKB-SubCell"/>
</dbReference>
<keyword evidence="5" id="KW-1015">Disulfide bond</keyword>
<gene>
    <name evidence="9" type="ORF">BBI17_001566</name>
    <name evidence="10" type="ORF">BBO99_00001795</name>
    <name evidence="8" type="ORF">JM16_004089</name>
</gene>
<organism evidence="9 12">
    <name type="scientific">Phytophthora kernoviae</name>
    <dbReference type="NCBI Taxonomy" id="325452"/>
    <lineage>
        <taxon>Eukaryota</taxon>
        <taxon>Sar</taxon>
        <taxon>Stramenopiles</taxon>
        <taxon>Oomycota</taxon>
        <taxon>Peronosporomycetes</taxon>
        <taxon>Peronosporales</taxon>
        <taxon>Peronosporaceae</taxon>
        <taxon>Phytophthora</taxon>
    </lineage>
</organism>
<comment type="caution">
    <text evidence="9">The sequence shown here is derived from an EMBL/GenBank/DDBJ whole genome shotgun (WGS) entry which is preliminary data.</text>
</comment>
<proteinExistence type="inferred from homology"/>
<dbReference type="Gene3D" id="1.10.239.10">
    <property type="entry name" value="Elicitin domain"/>
    <property type="match status" value="2"/>
</dbReference>
<evidence type="ECO:0000313" key="8">
    <source>
        <dbReference type="EMBL" id="KAG2526135.1"/>
    </source>
</evidence>
<evidence type="ECO:0000256" key="4">
    <source>
        <dbReference type="ARBA" id="ARBA00022978"/>
    </source>
</evidence>
<protein>
    <recommendedName>
        <fullName evidence="13">Elicitin-like protein</fullName>
    </recommendedName>
</protein>
<dbReference type="Pfam" id="PF00964">
    <property type="entry name" value="Elicitin"/>
    <property type="match status" value="2"/>
</dbReference>
<sequence>MKTSTFSIIAVLGTAVGIAFAQTQCDMSAIEGSLLANGTTWHDSCTAATGFDVFMLSSLPTTSQAKQISQNRDCVNYLNQLNQQANSGIQCTTQVGDQTVNLGELLTDFLTGKTGNKTKVATVGSDSASGSVEISLSGSDSESGSASSSESESTSGSTTSKKKKSMSSESSSGSADNLSDGSSSKKASGATTTAFSAVAAVATVSTPLSNQPSPFQVSKMKTSFVIALALVNAAAYASATDCDMSKIESLLYPNATEGLANCENATGIDIFAVNEFPTTEQVTQLSQNVDCADYFNQINQVANSEIQCNVTIQGVPMNFGTLIADFLTGKTGNESDSGSGSIELPSGSDSGSEAAGSAKLDSSATSSGSTAKSASSSNAAAGAASALSLVTYSVAAAIAFALH</sequence>
<evidence type="ECO:0000313" key="10">
    <source>
        <dbReference type="EMBL" id="RLN83820.1"/>
    </source>
</evidence>